<proteinExistence type="predicted"/>
<accession>Q46FD5</accession>
<feature type="region of interest" description="Disordered" evidence="1">
    <location>
        <begin position="1"/>
        <end position="21"/>
    </location>
</feature>
<evidence type="ECO:0000313" key="2">
    <source>
        <dbReference type="EMBL" id="AAZ69407.1"/>
    </source>
</evidence>
<gene>
    <name evidence="2" type="ordered locus">Mbar_A0424</name>
</gene>
<protein>
    <submittedName>
        <fullName evidence="2">Uncharacterized protein</fullName>
    </submittedName>
</protein>
<dbReference type="EMBL" id="CP000099">
    <property type="protein sequence ID" value="AAZ69407.1"/>
    <property type="molecule type" value="Genomic_DNA"/>
</dbReference>
<dbReference type="AlphaFoldDB" id="Q46FD5"/>
<name>Q46FD5_METBF</name>
<feature type="region of interest" description="Disordered" evidence="1">
    <location>
        <begin position="52"/>
        <end position="74"/>
    </location>
</feature>
<organism evidence="2">
    <name type="scientific">Methanosarcina barkeri (strain Fusaro / DSM 804)</name>
    <dbReference type="NCBI Taxonomy" id="269797"/>
    <lineage>
        <taxon>Archaea</taxon>
        <taxon>Methanobacteriati</taxon>
        <taxon>Methanobacteriota</taxon>
        <taxon>Stenosarchaea group</taxon>
        <taxon>Methanomicrobia</taxon>
        <taxon>Methanosarcinales</taxon>
        <taxon>Methanosarcinaceae</taxon>
        <taxon>Methanosarcina</taxon>
    </lineage>
</organism>
<sequence length="74" mass="7725">MRCSEEGTIMGKATSGQEGGLQGKVAVVTDAAREEENAIGIDICASVYPRSGVKPSNPEDLKETGRLVNDACGR</sequence>
<evidence type="ECO:0000256" key="1">
    <source>
        <dbReference type="SAM" id="MobiDB-lite"/>
    </source>
</evidence>
<reference evidence="2" key="1">
    <citation type="submission" date="2006-06" db="EMBL/GenBank/DDBJ databases">
        <title>Complete sequence of chromosome 1 of Methanosarcina barkeri str. fusaro.</title>
        <authorList>
            <person name="Copeland A."/>
            <person name="Lucas S."/>
            <person name="Lapidus A."/>
            <person name="Barry K."/>
            <person name="Detter J.C."/>
            <person name="Glavina T."/>
            <person name="Hammon N."/>
            <person name="Israni S."/>
            <person name="Pitluck S."/>
            <person name="Goodwin L.A."/>
            <person name="Saunders E.H."/>
            <person name="Schmutz J."/>
            <person name="Larimer F."/>
            <person name="Land M."/>
            <person name="Anderson I."/>
            <person name="Richardson P."/>
        </authorList>
    </citation>
    <scope>NUCLEOTIDE SEQUENCE</scope>
    <source>
        <strain evidence="2">Fusaro</strain>
    </source>
</reference>
<dbReference type="KEGG" id="mba:Mbar_A0424"/>
<dbReference type="HOGENOM" id="CLU_2678882_0_0_2"/>
<dbReference type="PaxDb" id="269797-Mbar_A0424"/>